<gene>
    <name evidence="1" type="ORF">ALC62_02031</name>
</gene>
<organism evidence="1 2">
    <name type="scientific">Cyphomyrmex costatus</name>
    <dbReference type="NCBI Taxonomy" id="456900"/>
    <lineage>
        <taxon>Eukaryota</taxon>
        <taxon>Metazoa</taxon>
        <taxon>Ecdysozoa</taxon>
        <taxon>Arthropoda</taxon>
        <taxon>Hexapoda</taxon>
        <taxon>Insecta</taxon>
        <taxon>Pterygota</taxon>
        <taxon>Neoptera</taxon>
        <taxon>Endopterygota</taxon>
        <taxon>Hymenoptera</taxon>
        <taxon>Apocrita</taxon>
        <taxon>Aculeata</taxon>
        <taxon>Formicoidea</taxon>
        <taxon>Formicidae</taxon>
        <taxon>Myrmicinae</taxon>
        <taxon>Cyphomyrmex</taxon>
    </lineage>
</organism>
<accession>A0A151INI3</accession>
<protein>
    <submittedName>
        <fullName evidence="1">Uncharacterized protein</fullName>
    </submittedName>
</protein>
<evidence type="ECO:0000313" key="1">
    <source>
        <dbReference type="EMBL" id="KYN06995.1"/>
    </source>
</evidence>
<name>A0A151INI3_9HYME</name>
<keyword evidence="2" id="KW-1185">Reference proteome</keyword>
<sequence>MASLNNILRQCKERLLGHYRRWLTILAIWLGQCHVSGPDSPACSPPISPFFPTGLNLDSLPSFCPFLCLLEKVCIVRDTILD</sequence>
<evidence type="ECO:0000313" key="2">
    <source>
        <dbReference type="Proteomes" id="UP000078542"/>
    </source>
</evidence>
<reference evidence="1 2" key="1">
    <citation type="submission" date="2016-03" db="EMBL/GenBank/DDBJ databases">
        <title>Cyphomyrmex costatus WGS genome.</title>
        <authorList>
            <person name="Nygaard S."/>
            <person name="Hu H."/>
            <person name="Boomsma J."/>
            <person name="Zhang G."/>
        </authorList>
    </citation>
    <scope>NUCLEOTIDE SEQUENCE [LARGE SCALE GENOMIC DNA]</scope>
    <source>
        <strain evidence="1">MS0001</strain>
        <tissue evidence="1">Whole body</tissue>
    </source>
</reference>
<proteinExistence type="predicted"/>
<dbReference type="EMBL" id="KQ976933">
    <property type="protein sequence ID" value="KYN06995.1"/>
    <property type="molecule type" value="Genomic_DNA"/>
</dbReference>
<dbReference type="AlphaFoldDB" id="A0A151INI3"/>
<dbReference type="Proteomes" id="UP000078542">
    <property type="component" value="Unassembled WGS sequence"/>
</dbReference>